<keyword evidence="2" id="KW-0614">Plasmid</keyword>
<evidence type="ECO:0000313" key="3">
    <source>
        <dbReference type="Proteomes" id="UP000002197"/>
    </source>
</evidence>
<protein>
    <submittedName>
        <fullName evidence="2">Uncharacterized protein</fullName>
    </submittedName>
</protein>
<organism evidence="2 3">
    <name type="scientific">Bacteroides fragilis (strain YCH46)</name>
    <dbReference type="NCBI Taxonomy" id="295405"/>
    <lineage>
        <taxon>Bacteria</taxon>
        <taxon>Pseudomonadati</taxon>
        <taxon>Bacteroidota</taxon>
        <taxon>Bacteroidia</taxon>
        <taxon>Bacteroidales</taxon>
        <taxon>Bacteroidaceae</taxon>
        <taxon>Bacteroides</taxon>
    </lineage>
</organism>
<sequence>MAAVALCSVNAAMAQGAAGIDAASSELATYMDPLGNMMMVVGGIVGLIGAVRCYFKWNSGDSDVMKAVMGWMGSCVFLVVSGVIVKAFFGL</sequence>
<dbReference type="AlphaFoldDB" id="Q64MF2"/>
<dbReference type="HOGENOM" id="CLU_158438_0_1_10"/>
<feature type="transmembrane region" description="Helical" evidence="1">
    <location>
        <begin position="67"/>
        <end position="89"/>
    </location>
</feature>
<reference evidence="2 3" key="1">
    <citation type="journal article" date="2004" name="Proc. Natl. Acad. Sci. U.S.A.">
        <title>Genomic analysis of Bacteroides fragilis reveals extensive DNA inversions regulating cell surface adaptation.</title>
        <authorList>
            <person name="Kuwahara T."/>
            <person name="Yamashita A."/>
            <person name="Hirakawa H."/>
            <person name="Nakayama H."/>
            <person name="Toh H."/>
            <person name="Okada N."/>
            <person name="Kuhara S."/>
            <person name="Hattori M."/>
            <person name="Hayashi T."/>
            <person name="Ohnishi Y."/>
        </authorList>
    </citation>
    <scope>NUCLEOTIDE SEQUENCE [LARGE SCALE GENOMIC DNA]</scope>
    <source>
        <strain evidence="2 3">YCH46</strain>
        <plasmid evidence="3">Plasmid pBFY46</plasmid>
    </source>
</reference>
<proteinExistence type="predicted"/>
<dbReference type="InterPro" id="IPR025408">
    <property type="entry name" value="DUF4134"/>
</dbReference>
<keyword evidence="1" id="KW-0812">Transmembrane</keyword>
<keyword evidence="1" id="KW-0472">Membrane</keyword>
<feature type="transmembrane region" description="Helical" evidence="1">
    <location>
        <begin position="38"/>
        <end position="55"/>
    </location>
</feature>
<evidence type="ECO:0000313" key="2">
    <source>
        <dbReference type="EMBL" id="BAD51335.1"/>
    </source>
</evidence>
<geneLocation type="plasmid" evidence="2 3">
    <name>pBFY46</name>
</geneLocation>
<dbReference type="PATRIC" id="fig|295405.11.peg.8"/>
<accession>Q64MF2</accession>
<evidence type="ECO:0000256" key="1">
    <source>
        <dbReference type="SAM" id="Phobius"/>
    </source>
</evidence>
<keyword evidence="1" id="KW-1133">Transmembrane helix</keyword>
<dbReference type="Proteomes" id="UP000002197">
    <property type="component" value="Plasmid pBFY46"/>
</dbReference>
<dbReference type="KEGG" id="bfr:BFp0008"/>
<dbReference type="EMBL" id="AP006842">
    <property type="protein sequence ID" value="BAD51335.1"/>
    <property type="molecule type" value="Genomic_DNA"/>
</dbReference>
<dbReference type="OrthoDB" id="1029065at2"/>
<name>Q64MF2_BACFR</name>
<gene>
    <name evidence="2" type="ordered locus">BFp0008</name>
</gene>
<dbReference type="Pfam" id="PF13572">
    <property type="entry name" value="DUF4134"/>
    <property type="match status" value="1"/>
</dbReference>